<keyword evidence="5 7" id="KW-0408">Iron</keyword>
<protein>
    <recommendedName>
        <fullName evidence="12">Cytochrome P450</fullName>
    </recommendedName>
</protein>
<accession>A9V946</accession>
<dbReference type="OMA" id="ELYPMMW"/>
<keyword evidence="6 8" id="KW-0503">Monooxygenase</keyword>
<dbReference type="InterPro" id="IPR001128">
    <property type="entry name" value="Cyt_P450"/>
</dbReference>
<keyword evidence="9" id="KW-1133">Transmembrane helix</keyword>
<keyword evidence="11" id="KW-1185">Reference proteome</keyword>
<evidence type="ECO:0000256" key="9">
    <source>
        <dbReference type="SAM" id="Phobius"/>
    </source>
</evidence>
<dbReference type="PRINTS" id="PR00385">
    <property type="entry name" value="P450"/>
</dbReference>
<dbReference type="SUPFAM" id="SSF48264">
    <property type="entry name" value="Cytochrome P450"/>
    <property type="match status" value="1"/>
</dbReference>
<feature type="transmembrane region" description="Helical" evidence="9">
    <location>
        <begin position="6"/>
        <end position="25"/>
    </location>
</feature>
<dbReference type="CDD" id="cd00302">
    <property type="entry name" value="cytochrome_P450"/>
    <property type="match status" value="1"/>
</dbReference>
<keyword evidence="4 8" id="KW-0560">Oxidoreductase</keyword>
<name>A9V946_MONBE</name>
<proteinExistence type="inferred from homology"/>
<dbReference type="InterPro" id="IPR050196">
    <property type="entry name" value="Cytochrome_P450_Monoox"/>
</dbReference>
<dbReference type="GO" id="GO:0020037">
    <property type="term" value="F:heme binding"/>
    <property type="evidence" value="ECO:0007669"/>
    <property type="project" value="InterPro"/>
</dbReference>
<comment type="similarity">
    <text evidence="1 8">Belongs to the cytochrome P450 family.</text>
</comment>
<dbReference type="PROSITE" id="PS00086">
    <property type="entry name" value="CYTOCHROME_P450"/>
    <property type="match status" value="1"/>
</dbReference>
<dbReference type="GO" id="GO:0016705">
    <property type="term" value="F:oxidoreductase activity, acting on paired donors, with incorporation or reduction of molecular oxygen"/>
    <property type="evidence" value="ECO:0007669"/>
    <property type="project" value="InterPro"/>
</dbReference>
<keyword evidence="3 7" id="KW-0479">Metal-binding</keyword>
<dbReference type="PANTHER" id="PTHR24291:SF50">
    <property type="entry name" value="BIFUNCTIONAL ALBAFLAVENONE MONOOXYGENASE_TERPENE SYNTHASE"/>
    <property type="match status" value="1"/>
</dbReference>
<evidence type="ECO:0000256" key="1">
    <source>
        <dbReference type="ARBA" id="ARBA00010617"/>
    </source>
</evidence>
<comment type="cofactor">
    <cofactor evidence="7">
        <name>heme</name>
        <dbReference type="ChEBI" id="CHEBI:30413"/>
    </cofactor>
</comment>
<evidence type="ECO:0008006" key="12">
    <source>
        <dbReference type="Google" id="ProtNLM"/>
    </source>
</evidence>
<evidence type="ECO:0000256" key="3">
    <source>
        <dbReference type="ARBA" id="ARBA00022723"/>
    </source>
</evidence>
<keyword evidence="2 7" id="KW-0349">Heme</keyword>
<reference evidence="10 11" key="1">
    <citation type="journal article" date="2008" name="Nature">
        <title>The genome of the choanoflagellate Monosiga brevicollis and the origin of metazoans.</title>
        <authorList>
            <consortium name="JGI Sequencing"/>
            <person name="King N."/>
            <person name="Westbrook M.J."/>
            <person name="Young S.L."/>
            <person name="Kuo A."/>
            <person name="Abedin M."/>
            <person name="Chapman J."/>
            <person name="Fairclough S."/>
            <person name="Hellsten U."/>
            <person name="Isogai Y."/>
            <person name="Letunic I."/>
            <person name="Marr M."/>
            <person name="Pincus D."/>
            <person name="Putnam N."/>
            <person name="Rokas A."/>
            <person name="Wright K.J."/>
            <person name="Zuzow R."/>
            <person name="Dirks W."/>
            <person name="Good M."/>
            <person name="Goodstein D."/>
            <person name="Lemons D."/>
            <person name="Li W."/>
            <person name="Lyons J.B."/>
            <person name="Morris A."/>
            <person name="Nichols S."/>
            <person name="Richter D.J."/>
            <person name="Salamov A."/>
            <person name="Bork P."/>
            <person name="Lim W.A."/>
            <person name="Manning G."/>
            <person name="Miller W.T."/>
            <person name="McGinnis W."/>
            <person name="Shapiro H."/>
            <person name="Tjian R."/>
            <person name="Grigoriev I.V."/>
            <person name="Rokhsar D."/>
        </authorList>
    </citation>
    <scope>NUCLEOTIDE SEQUENCE [LARGE SCALE GENOMIC DNA]</scope>
    <source>
        <strain evidence="11">MX1 / ATCC 50154</strain>
    </source>
</reference>
<dbReference type="InterPro" id="IPR017972">
    <property type="entry name" value="Cyt_P450_CS"/>
</dbReference>
<keyword evidence="9" id="KW-0472">Membrane</keyword>
<dbReference type="PANTHER" id="PTHR24291">
    <property type="entry name" value="CYTOCHROME P450 FAMILY 4"/>
    <property type="match status" value="1"/>
</dbReference>
<dbReference type="EMBL" id="CH991569">
    <property type="protein sequence ID" value="EDQ85991.1"/>
    <property type="molecule type" value="Genomic_DNA"/>
</dbReference>
<dbReference type="GO" id="GO:0004497">
    <property type="term" value="F:monooxygenase activity"/>
    <property type="evidence" value="ECO:0007669"/>
    <property type="project" value="UniProtKB-KW"/>
</dbReference>
<evidence type="ECO:0000256" key="6">
    <source>
        <dbReference type="ARBA" id="ARBA00023033"/>
    </source>
</evidence>
<evidence type="ECO:0000256" key="4">
    <source>
        <dbReference type="ARBA" id="ARBA00023002"/>
    </source>
</evidence>
<evidence type="ECO:0000256" key="8">
    <source>
        <dbReference type="RuleBase" id="RU000461"/>
    </source>
</evidence>
<keyword evidence="9" id="KW-0812">Transmembrane</keyword>
<dbReference type="Proteomes" id="UP000001357">
    <property type="component" value="Unassembled WGS sequence"/>
</dbReference>
<dbReference type="InterPro" id="IPR036396">
    <property type="entry name" value="Cyt_P450_sf"/>
</dbReference>
<evidence type="ECO:0000313" key="10">
    <source>
        <dbReference type="EMBL" id="EDQ85991.1"/>
    </source>
</evidence>
<dbReference type="STRING" id="81824.A9V946"/>
<dbReference type="GeneID" id="5894440"/>
<sequence length="502" mass="58369">MLEYILYAVGGFVALCIGLVMYSLVPNPMGYFRMRRVFNTKLQEYLKVPLWRPMDGSFHEMQTDLIGFFKRQLDYGNLFGVIPLWYVFDPNLILTKPEDMKQVLFGDDLQYYRDNTCFYVMHMVLGKGIINVGGMEWRNQHRILYKAFAPDNLMYFRPAFAARARKMVDTFKAHAQSGEPIDLLKTMNEITLGVMIDTAFGNTLSHEEQSEMRHHLMYVIKQTTNFVHQVPLLRYIFADHTQLKRRLGEMHSLVETSLIRRREGKSFGEVCEVKRHMIDLIIEANHSESEDGYRMSDEVMRDNMISLMAAGTETTATAMTWTLYFLDKYPEVYRKVREENMNIDLEHLAEPGDLTKIVPYLTQVIQESMRMCSPLGNIPGRRPFKDMQVGDLVVPAHVPMLTFAHQIHHNPQIWDAPEEFRPERFAKDGEASRDRLRFQPFGTGRRYCLGKYMAMAEMQVVLSHMVRDLRFEYAGTAEGITPAFRPPTIQPRDGMPMHIKLA</sequence>
<dbReference type="RefSeq" id="XP_001749185.1">
    <property type="nucleotide sequence ID" value="XM_001749133.1"/>
</dbReference>
<dbReference type="InParanoid" id="A9V946"/>
<evidence type="ECO:0000256" key="2">
    <source>
        <dbReference type="ARBA" id="ARBA00022617"/>
    </source>
</evidence>
<organism evidence="10 11">
    <name type="scientific">Monosiga brevicollis</name>
    <name type="common">Choanoflagellate</name>
    <dbReference type="NCBI Taxonomy" id="81824"/>
    <lineage>
        <taxon>Eukaryota</taxon>
        <taxon>Choanoflagellata</taxon>
        <taxon>Craspedida</taxon>
        <taxon>Salpingoecidae</taxon>
        <taxon>Monosiga</taxon>
    </lineage>
</organism>
<dbReference type="Gene3D" id="1.10.630.10">
    <property type="entry name" value="Cytochrome P450"/>
    <property type="match status" value="1"/>
</dbReference>
<evidence type="ECO:0000256" key="7">
    <source>
        <dbReference type="PIRSR" id="PIRSR602401-1"/>
    </source>
</evidence>
<dbReference type="GO" id="GO:0005506">
    <property type="term" value="F:iron ion binding"/>
    <property type="evidence" value="ECO:0007669"/>
    <property type="project" value="InterPro"/>
</dbReference>
<dbReference type="KEGG" id="mbr:MONBRDRAFT_34016"/>
<gene>
    <name evidence="10" type="ORF">MONBRDRAFT_34016</name>
</gene>
<dbReference type="eggNOG" id="KOG0157">
    <property type="taxonomic scope" value="Eukaryota"/>
</dbReference>
<evidence type="ECO:0000313" key="11">
    <source>
        <dbReference type="Proteomes" id="UP000001357"/>
    </source>
</evidence>
<dbReference type="PRINTS" id="PR00463">
    <property type="entry name" value="EP450I"/>
</dbReference>
<evidence type="ECO:0000256" key="5">
    <source>
        <dbReference type="ARBA" id="ARBA00023004"/>
    </source>
</evidence>
<dbReference type="InterPro" id="IPR002401">
    <property type="entry name" value="Cyt_P450_E_grp-I"/>
</dbReference>
<dbReference type="AlphaFoldDB" id="A9V946"/>
<feature type="binding site" description="axial binding residue" evidence="7">
    <location>
        <position position="448"/>
    </location>
    <ligand>
        <name>heme</name>
        <dbReference type="ChEBI" id="CHEBI:30413"/>
    </ligand>
    <ligandPart>
        <name>Fe</name>
        <dbReference type="ChEBI" id="CHEBI:18248"/>
    </ligandPart>
</feature>
<dbReference type="Pfam" id="PF00067">
    <property type="entry name" value="p450"/>
    <property type="match status" value="1"/>
</dbReference>